<evidence type="ECO:0000313" key="4">
    <source>
        <dbReference type="EMBL" id="GMS81522.1"/>
    </source>
</evidence>
<sequence>QLNVYEFVPAQRIFIKKSSFSIPIPKHSYLLSKLSPGTVYNITIQAGTSFGYGQLAWTAVSTLQDDEVVLTQHDVTPNSIVLVWPLHWMTNPTAKCTIRAKSLLIEDGLDSEQVNTAAPEVNGN</sequence>
<keyword evidence="5" id="KW-1185">Reference proteome</keyword>
<dbReference type="InterPro" id="IPR013783">
    <property type="entry name" value="Ig-like_fold"/>
</dbReference>
<organism evidence="4 5">
    <name type="scientific">Pristionchus entomophagus</name>
    <dbReference type="NCBI Taxonomy" id="358040"/>
    <lineage>
        <taxon>Eukaryota</taxon>
        <taxon>Metazoa</taxon>
        <taxon>Ecdysozoa</taxon>
        <taxon>Nematoda</taxon>
        <taxon>Chromadorea</taxon>
        <taxon>Rhabditida</taxon>
        <taxon>Rhabditina</taxon>
        <taxon>Diplogasteromorpha</taxon>
        <taxon>Diplogasteroidea</taxon>
        <taxon>Neodiplogasteridae</taxon>
        <taxon>Pristionchus</taxon>
    </lineage>
</organism>
<feature type="domain" description="Fibronectin type-III" evidence="3">
    <location>
        <begin position="1"/>
        <end position="66"/>
    </location>
</feature>
<dbReference type="PANTHER" id="PTHR24051">
    <property type="entry name" value="SUSHI DOMAIN-CONTAINING PROTEIN 1"/>
    <property type="match status" value="1"/>
</dbReference>
<keyword evidence="1" id="KW-0677">Repeat</keyword>
<evidence type="ECO:0000313" key="5">
    <source>
        <dbReference type="Proteomes" id="UP001432027"/>
    </source>
</evidence>
<dbReference type="CDD" id="cd00063">
    <property type="entry name" value="FN3"/>
    <property type="match status" value="1"/>
</dbReference>
<reference evidence="4" key="1">
    <citation type="submission" date="2023-10" db="EMBL/GenBank/DDBJ databases">
        <title>Genome assembly of Pristionchus species.</title>
        <authorList>
            <person name="Yoshida K."/>
            <person name="Sommer R.J."/>
        </authorList>
    </citation>
    <scope>NUCLEOTIDE SEQUENCE</scope>
    <source>
        <strain evidence="4">RS0144</strain>
    </source>
</reference>
<keyword evidence="2" id="KW-1015">Disulfide bond</keyword>
<dbReference type="PROSITE" id="PS50853">
    <property type="entry name" value="FN3"/>
    <property type="match status" value="1"/>
</dbReference>
<accession>A0AAV5SDR7</accession>
<dbReference type="Proteomes" id="UP001432027">
    <property type="component" value="Unassembled WGS sequence"/>
</dbReference>
<name>A0AAV5SDR7_9BILA</name>
<dbReference type="Gene3D" id="2.60.40.10">
    <property type="entry name" value="Immunoglobulins"/>
    <property type="match status" value="1"/>
</dbReference>
<dbReference type="AlphaFoldDB" id="A0AAV5SDR7"/>
<dbReference type="InterPro" id="IPR051622">
    <property type="entry name" value="R-tyr_protein_phosphatases"/>
</dbReference>
<dbReference type="SUPFAM" id="SSF49265">
    <property type="entry name" value="Fibronectin type III"/>
    <property type="match status" value="1"/>
</dbReference>
<dbReference type="PANTHER" id="PTHR24051:SF9">
    <property type="entry name" value="FIBRONECTIN TYPE-III DOMAIN-CONTAINING PROTEIN"/>
    <property type="match status" value="1"/>
</dbReference>
<comment type="caution">
    <text evidence="4">The sequence shown here is derived from an EMBL/GenBank/DDBJ whole genome shotgun (WGS) entry which is preliminary data.</text>
</comment>
<evidence type="ECO:0000259" key="3">
    <source>
        <dbReference type="PROSITE" id="PS50853"/>
    </source>
</evidence>
<dbReference type="InterPro" id="IPR003961">
    <property type="entry name" value="FN3_dom"/>
</dbReference>
<feature type="non-terminal residue" evidence="4">
    <location>
        <position position="1"/>
    </location>
</feature>
<evidence type="ECO:0000256" key="2">
    <source>
        <dbReference type="ARBA" id="ARBA00023157"/>
    </source>
</evidence>
<protein>
    <recommendedName>
        <fullName evidence="3">Fibronectin type-III domain-containing protein</fullName>
    </recommendedName>
</protein>
<dbReference type="EMBL" id="BTSX01000001">
    <property type="protein sequence ID" value="GMS81522.1"/>
    <property type="molecule type" value="Genomic_DNA"/>
</dbReference>
<proteinExistence type="predicted"/>
<feature type="non-terminal residue" evidence="4">
    <location>
        <position position="124"/>
    </location>
</feature>
<dbReference type="InterPro" id="IPR036116">
    <property type="entry name" value="FN3_sf"/>
</dbReference>
<evidence type="ECO:0000256" key="1">
    <source>
        <dbReference type="ARBA" id="ARBA00022737"/>
    </source>
</evidence>
<gene>
    <name evidence="4" type="ORF">PENTCL1PPCAC_3697</name>
</gene>